<dbReference type="GO" id="GO:0051046">
    <property type="term" value="P:regulation of secretion"/>
    <property type="evidence" value="ECO:0007669"/>
    <property type="project" value="TreeGrafter"/>
</dbReference>
<dbReference type="OrthoDB" id="9880441at2759"/>
<dbReference type="Pfam" id="PF00102">
    <property type="entry name" value="Y_phosphatase"/>
    <property type="match status" value="1"/>
</dbReference>
<evidence type="ECO:0000259" key="1">
    <source>
        <dbReference type="PROSITE" id="PS50055"/>
    </source>
</evidence>
<evidence type="ECO:0000313" key="3">
    <source>
        <dbReference type="Proteomes" id="UP000053660"/>
    </source>
</evidence>
<sequence length="96" mass="11104">CLADPTKIEAQWDAIRDYHNTEKKTTIGTEHPQRNRSVIPFDESLVPVDSWEEGKTEYLNASFIYDDDPRQPVYIAAQTPRAEDIAAFWQAIWQHG</sequence>
<gene>
    <name evidence="2" type="ORF">OESDEN_18011</name>
</gene>
<dbReference type="InterPro" id="IPR033522">
    <property type="entry name" value="IA-2/IA-2_beta"/>
</dbReference>
<dbReference type="PANTHER" id="PTHR46106:SF4">
    <property type="entry name" value="IA-2 PROTEIN TYROSINE PHOSPHATASE, ISOFORM C"/>
    <property type="match status" value="1"/>
</dbReference>
<dbReference type="AlphaFoldDB" id="A0A0B1SEH4"/>
<feature type="domain" description="Tyrosine-protein phosphatase" evidence="1">
    <location>
        <begin position="34"/>
        <end position="96"/>
    </location>
</feature>
<name>A0A0B1SEH4_OESDE</name>
<feature type="non-terminal residue" evidence="2">
    <location>
        <position position="96"/>
    </location>
</feature>
<dbReference type="InterPro" id="IPR029021">
    <property type="entry name" value="Prot-tyrosine_phosphatase-like"/>
</dbReference>
<dbReference type="PANTHER" id="PTHR46106">
    <property type="entry name" value="IA-2 PROTEIN TYROSINE PHOSPHATASE, ISOFORM C"/>
    <property type="match status" value="1"/>
</dbReference>
<keyword evidence="3" id="KW-1185">Reference proteome</keyword>
<dbReference type="Proteomes" id="UP000053660">
    <property type="component" value="Unassembled WGS sequence"/>
</dbReference>
<dbReference type="InterPro" id="IPR000242">
    <property type="entry name" value="PTP_cat"/>
</dbReference>
<dbReference type="Gene3D" id="3.90.190.10">
    <property type="entry name" value="Protein tyrosine phosphatase superfamily"/>
    <property type="match status" value="1"/>
</dbReference>
<dbReference type="GO" id="GO:0004725">
    <property type="term" value="F:protein tyrosine phosphatase activity"/>
    <property type="evidence" value="ECO:0007669"/>
    <property type="project" value="InterPro"/>
</dbReference>
<reference evidence="2 3" key="1">
    <citation type="submission" date="2014-03" db="EMBL/GenBank/DDBJ databases">
        <title>Draft genome of the hookworm Oesophagostomum dentatum.</title>
        <authorList>
            <person name="Mitreva M."/>
        </authorList>
    </citation>
    <scope>NUCLEOTIDE SEQUENCE [LARGE SCALE GENOMIC DNA]</scope>
    <source>
        <strain evidence="2 3">OD-Hann</strain>
    </source>
</reference>
<evidence type="ECO:0000313" key="2">
    <source>
        <dbReference type="EMBL" id="KHJ82296.1"/>
    </source>
</evidence>
<feature type="non-terminal residue" evidence="2">
    <location>
        <position position="1"/>
    </location>
</feature>
<protein>
    <recommendedName>
        <fullName evidence="1">Tyrosine-protein phosphatase domain-containing protein</fullName>
    </recommendedName>
</protein>
<accession>A0A0B1SEH4</accession>
<dbReference type="GO" id="GO:0045202">
    <property type="term" value="C:synapse"/>
    <property type="evidence" value="ECO:0007669"/>
    <property type="project" value="TreeGrafter"/>
</dbReference>
<proteinExistence type="predicted"/>
<dbReference type="SUPFAM" id="SSF52799">
    <property type="entry name" value="(Phosphotyrosine protein) phosphatases II"/>
    <property type="match status" value="1"/>
</dbReference>
<dbReference type="GO" id="GO:0030141">
    <property type="term" value="C:secretory granule"/>
    <property type="evidence" value="ECO:0007669"/>
    <property type="project" value="InterPro"/>
</dbReference>
<dbReference type="EMBL" id="KN580601">
    <property type="protein sequence ID" value="KHJ82296.1"/>
    <property type="molecule type" value="Genomic_DNA"/>
</dbReference>
<dbReference type="PROSITE" id="PS50055">
    <property type="entry name" value="TYR_PHOSPHATASE_PTP"/>
    <property type="match status" value="1"/>
</dbReference>
<organism evidence="2 3">
    <name type="scientific">Oesophagostomum dentatum</name>
    <name type="common">Nodular worm</name>
    <dbReference type="NCBI Taxonomy" id="61180"/>
    <lineage>
        <taxon>Eukaryota</taxon>
        <taxon>Metazoa</taxon>
        <taxon>Ecdysozoa</taxon>
        <taxon>Nematoda</taxon>
        <taxon>Chromadorea</taxon>
        <taxon>Rhabditida</taxon>
        <taxon>Rhabditina</taxon>
        <taxon>Rhabditomorpha</taxon>
        <taxon>Strongyloidea</taxon>
        <taxon>Strongylidae</taxon>
        <taxon>Oesophagostomum</taxon>
    </lineage>
</organism>